<keyword evidence="2" id="KW-1185">Reference proteome</keyword>
<evidence type="ECO:0000313" key="1">
    <source>
        <dbReference type="EMBL" id="KAJ9641562.1"/>
    </source>
</evidence>
<reference evidence="1" key="1">
    <citation type="submission" date="2022-10" db="EMBL/GenBank/DDBJ databases">
        <title>Culturing micro-colonial fungi from biological soil crusts in the Mojave desert and describing Neophaeococcomyces mojavensis, and introducing the new genera and species Taxawa tesnikishii.</title>
        <authorList>
            <person name="Kurbessoian T."/>
            <person name="Stajich J.E."/>
        </authorList>
    </citation>
    <scope>NUCLEOTIDE SEQUENCE</scope>
    <source>
        <strain evidence="1">JES_115</strain>
    </source>
</reference>
<comment type="caution">
    <text evidence="1">The sequence shown here is derived from an EMBL/GenBank/DDBJ whole genome shotgun (WGS) entry which is preliminary data.</text>
</comment>
<organism evidence="1 2">
    <name type="scientific">Coniosporium tulheliwenetii</name>
    <dbReference type="NCBI Taxonomy" id="3383036"/>
    <lineage>
        <taxon>Eukaryota</taxon>
        <taxon>Fungi</taxon>
        <taxon>Dikarya</taxon>
        <taxon>Ascomycota</taxon>
        <taxon>Pezizomycotina</taxon>
        <taxon>Dothideomycetes</taxon>
        <taxon>Dothideomycetes incertae sedis</taxon>
        <taxon>Coniosporium</taxon>
    </lineage>
</organism>
<dbReference type="EMBL" id="JAPDRP010000015">
    <property type="protein sequence ID" value="KAJ9641562.1"/>
    <property type="molecule type" value="Genomic_DNA"/>
</dbReference>
<proteinExistence type="predicted"/>
<name>A0ACC2Z1Y6_9PEZI</name>
<gene>
    <name evidence="1" type="ORF">H2199_005532</name>
</gene>
<protein>
    <submittedName>
        <fullName evidence="1">Uncharacterized protein</fullName>
    </submittedName>
</protein>
<sequence>MSQPNGVPPQMFREEDSIRVELTYSPLSITASTDFVKSPKAGAVVMFAGTTRDSFNDLPVKSLTYQSYPPLALRTLLSIASEIKAKHNLTAISIIHRLGTVPIGEESTHASFFLGLPTFSTTGHPHPCLLPHRHPAFAGASEALELTKEKAEVWKLEEFAGEGMGGVWRANRDGQMGVRMGKGEEEEAVSQANMGGGGEDVRGRAEGAKAAEKAADGEGADVSVGD</sequence>
<accession>A0ACC2Z1Y6</accession>
<evidence type="ECO:0000313" key="2">
    <source>
        <dbReference type="Proteomes" id="UP001172680"/>
    </source>
</evidence>
<dbReference type="Proteomes" id="UP001172680">
    <property type="component" value="Unassembled WGS sequence"/>
</dbReference>